<keyword evidence="5 7" id="KW-1133">Transmembrane helix</keyword>
<keyword evidence="10" id="KW-1185">Reference proteome</keyword>
<evidence type="ECO:0000256" key="1">
    <source>
        <dbReference type="ARBA" id="ARBA00004651"/>
    </source>
</evidence>
<protein>
    <submittedName>
        <fullName evidence="9">ABC transporter</fullName>
    </submittedName>
</protein>
<keyword evidence="2" id="KW-0813">Transport</keyword>
<evidence type="ECO:0000256" key="2">
    <source>
        <dbReference type="ARBA" id="ARBA00022448"/>
    </source>
</evidence>
<keyword evidence="3" id="KW-1003">Cell membrane</keyword>
<dbReference type="OrthoDB" id="180999at2"/>
<evidence type="ECO:0000256" key="7">
    <source>
        <dbReference type="SAM" id="Phobius"/>
    </source>
</evidence>
<evidence type="ECO:0000259" key="8">
    <source>
        <dbReference type="Pfam" id="PF02687"/>
    </source>
</evidence>
<comment type="caution">
    <text evidence="9">The sequence shown here is derived from an EMBL/GenBank/DDBJ whole genome shotgun (WGS) entry which is preliminary data.</text>
</comment>
<dbReference type="NCBIfam" id="TIGR01185">
    <property type="entry name" value="devC"/>
    <property type="match status" value="1"/>
</dbReference>
<dbReference type="GO" id="GO:0005886">
    <property type="term" value="C:plasma membrane"/>
    <property type="evidence" value="ECO:0007669"/>
    <property type="project" value="UniProtKB-SubCell"/>
</dbReference>
<dbReference type="InterPro" id="IPR005891">
    <property type="entry name" value="DevC"/>
</dbReference>
<dbReference type="RefSeq" id="WP_106301097.1">
    <property type="nucleotide sequence ID" value="NZ_PVWO01000041.1"/>
</dbReference>
<organism evidence="9 10">
    <name type="scientific">Chamaesiphon polymorphus CCALA 037</name>
    <dbReference type="NCBI Taxonomy" id="2107692"/>
    <lineage>
        <taxon>Bacteria</taxon>
        <taxon>Bacillati</taxon>
        <taxon>Cyanobacteriota</taxon>
        <taxon>Cyanophyceae</taxon>
        <taxon>Gomontiellales</taxon>
        <taxon>Chamaesiphonaceae</taxon>
        <taxon>Chamaesiphon</taxon>
    </lineage>
</organism>
<dbReference type="Pfam" id="PF02687">
    <property type="entry name" value="FtsX"/>
    <property type="match status" value="1"/>
</dbReference>
<dbReference type="Proteomes" id="UP000238937">
    <property type="component" value="Unassembled WGS sequence"/>
</dbReference>
<comment type="subcellular location">
    <subcellularLocation>
        <location evidence="1">Cell membrane</location>
        <topology evidence="1">Multi-pass membrane protein</topology>
    </subcellularLocation>
</comment>
<name>A0A2T1GKC7_9CYAN</name>
<evidence type="ECO:0000313" key="10">
    <source>
        <dbReference type="Proteomes" id="UP000238937"/>
    </source>
</evidence>
<proteinExistence type="predicted"/>
<keyword evidence="4 7" id="KW-0812">Transmembrane</keyword>
<feature type="domain" description="ABC3 transporter permease C-terminal" evidence="8">
    <location>
        <begin position="271"/>
        <end position="379"/>
    </location>
</feature>
<evidence type="ECO:0000256" key="5">
    <source>
        <dbReference type="ARBA" id="ARBA00022989"/>
    </source>
</evidence>
<evidence type="ECO:0000256" key="3">
    <source>
        <dbReference type="ARBA" id="ARBA00022475"/>
    </source>
</evidence>
<dbReference type="InterPro" id="IPR051125">
    <property type="entry name" value="ABC-4/HrtB_transporter"/>
</dbReference>
<feature type="transmembrane region" description="Helical" evidence="7">
    <location>
        <begin position="265"/>
        <end position="288"/>
    </location>
</feature>
<dbReference type="AlphaFoldDB" id="A0A2T1GKC7"/>
<reference evidence="9 10" key="1">
    <citation type="submission" date="2018-03" db="EMBL/GenBank/DDBJ databases">
        <title>The ancient ancestry and fast evolution of plastids.</title>
        <authorList>
            <person name="Moore K.R."/>
            <person name="Magnabosco C."/>
            <person name="Momper L."/>
            <person name="Gold D.A."/>
            <person name="Bosak T."/>
            <person name="Fournier G.P."/>
        </authorList>
    </citation>
    <scope>NUCLEOTIDE SEQUENCE [LARGE SCALE GENOMIC DNA]</scope>
    <source>
        <strain evidence="9 10">CCALA 037</strain>
    </source>
</reference>
<dbReference type="InterPro" id="IPR003838">
    <property type="entry name" value="ABC3_permease_C"/>
</dbReference>
<feature type="transmembrane region" description="Helical" evidence="7">
    <location>
        <begin position="354"/>
        <end position="376"/>
    </location>
</feature>
<evidence type="ECO:0000313" key="9">
    <source>
        <dbReference type="EMBL" id="PSB58285.1"/>
    </source>
</evidence>
<evidence type="ECO:0000256" key="6">
    <source>
        <dbReference type="ARBA" id="ARBA00023136"/>
    </source>
</evidence>
<feature type="transmembrane region" description="Helical" evidence="7">
    <location>
        <begin position="21"/>
        <end position="43"/>
    </location>
</feature>
<dbReference type="PANTHER" id="PTHR43738:SF1">
    <property type="entry name" value="HEMIN TRANSPORT SYSTEM PERMEASE PROTEIN HRTB-RELATED"/>
    <property type="match status" value="1"/>
</dbReference>
<dbReference type="PANTHER" id="PTHR43738">
    <property type="entry name" value="ABC TRANSPORTER, MEMBRANE PROTEIN"/>
    <property type="match status" value="1"/>
</dbReference>
<feature type="transmembrane region" description="Helical" evidence="7">
    <location>
        <begin position="321"/>
        <end position="342"/>
    </location>
</feature>
<accession>A0A2T1GKC7</accession>
<keyword evidence="6 7" id="KW-0472">Membrane</keyword>
<dbReference type="EMBL" id="PVWO01000041">
    <property type="protein sequence ID" value="PSB58285.1"/>
    <property type="molecule type" value="Genomic_DNA"/>
</dbReference>
<evidence type="ECO:0000256" key="4">
    <source>
        <dbReference type="ARBA" id="ARBA00022692"/>
    </source>
</evidence>
<gene>
    <name evidence="9" type="ORF">C7B77_05375</name>
</gene>
<dbReference type="PIRSF" id="PIRSF031773">
    <property type="entry name" value="DevC"/>
    <property type="match status" value="1"/>
</dbReference>
<sequence>MFRKFFRRTPLAWLQLKREPTRFAVALAGIAFADILIFFQLGLAEGLFDSVTKPYTALQGDLFLINPLFESMAVVKSFPRRRLYQAAGVGEVRSINYMYIDQGRWRNPQTLKNQSTMVFAINPNDSAIVLPEVKAHLDRLKLLNRILYDRTGNADLFGKIVEPLQQSGSVPIQFNNIQTQVTGTFVMGASFSANGNVITSNSTFLRLFPERRADQIDVGIITLKPGTNIERVQTAIRSQIPDVLVLTHAEFIEHEKKYWQVNSPIGFLFGFGAVIGFIVGIVIVYQILYSDVSDHLPEYATLKAMGYGDGYLMSILIQESLIMAILGFIPGFIVALGLYSLATSVTFIPILMSVNRAVLVLGLTIIMCVASGGIAMRKLQEADPADIF</sequence>
<feature type="transmembrane region" description="Helical" evidence="7">
    <location>
        <begin position="55"/>
        <end position="75"/>
    </location>
</feature>